<dbReference type="Pfam" id="PF01797">
    <property type="entry name" value="Y1_Tnp"/>
    <property type="match status" value="1"/>
</dbReference>
<dbReference type="PANTHER" id="PTHR34322:SF2">
    <property type="entry name" value="TRANSPOSASE IS200-LIKE DOMAIN-CONTAINING PROTEIN"/>
    <property type="match status" value="1"/>
</dbReference>
<evidence type="ECO:0000259" key="1">
    <source>
        <dbReference type="SMART" id="SM01321"/>
    </source>
</evidence>
<evidence type="ECO:0000313" key="3">
    <source>
        <dbReference type="Proteomes" id="UP000559987"/>
    </source>
</evidence>
<dbReference type="GO" id="GO:0004803">
    <property type="term" value="F:transposase activity"/>
    <property type="evidence" value="ECO:0007669"/>
    <property type="project" value="InterPro"/>
</dbReference>
<gene>
    <name evidence="2" type="ORF">FHS30_000918</name>
</gene>
<feature type="domain" description="Transposase IS200-like" evidence="1">
    <location>
        <begin position="1"/>
        <end position="100"/>
    </location>
</feature>
<proteinExistence type="predicted"/>
<dbReference type="InterPro" id="IPR002686">
    <property type="entry name" value="Transposase_17"/>
</dbReference>
<dbReference type="GO" id="GO:0006313">
    <property type="term" value="P:DNA transposition"/>
    <property type="evidence" value="ECO:0007669"/>
    <property type="project" value="InterPro"/>
</dbReference>
<dbReference type="SUPFAM" id="SSF143422">
    <property type="entry name" value="Transposase IS200-like"/>
    <property type="match status" value="1"/>
</dbReference>
<organism evidence="2 3">
    <name type="scientific">Simiduia aestuariiviva</name>
    <dbReference type="NCBI Taxonomy" id="1510459"/>
    <lineage>
        <taxon>Bacteria</taxon>
        <taxon>Pseudomonadati</taxon>
        <taxon>Pseudomonadota</taxon>
        <taxon>Gammaproteobacteria</taxon>
        <taxon>Cellvibrionales</taxon>
        <taxon>Cellvibrionaceae</taxon>
        <taxon>Simiduia</taxon>
    </lineage>
</organism>
<keyword evidence="3" id="KW-1185">Reference proteome</keyword>
<dbReference type="EMBL" id="JACHXZ010000001">
    <property type="protein sequence ID" value="MBB3167742.1"/>
    <property type="molecule type" value="Genomic_DNA"/>
</dbReference>
<sequence>MQTFFSDADYQHYLNLICKYKDEAGVQIWAYCLMPNHVHLVAIPAREDSLAALFRQVHRRYTRTINLREGWKGHLWQERFHSFVMDEQHLVAAVRYVELNPVNAGLVRQAAQWPWSSVRAHLLGEDDKVTAVQPMLERINNWQGYLTGDDDSDLIDVIRQHSRSGRPAGTDQFMSQLEKMTGLALRPKKRGRKPLL</sequence>
<dbReference type="Proteomes" id="UP000559987">
    <property type="component" value="Unassembled WGS sequence"/>
</dbReference>
<dbReference type="PANTHER" id="PTHR34322">
    <property type="entry name" value="TRANSPOSASE, Y1_TNP DOMAIN-CONTAINING"/>
    <property type="match status" value="1"/>
</dbReference>
<dbReference type="Gene3D" id="3.30.70.1290">
    <property type="entry name" value="Transposase IS200-like"/>
    <property type="match status" value="1"/>
</dbReference>
<protein>
    <submittedName>
        <fullName evidence="2">Putative transposase</fullName>
    </submittedName>
</protein>
<evidence type="ECO:0000313" key="2">
    <source>
        <dbReference type="EMBL" id="MBB3167742.1"/>
    </source>
</evidence>
<dbReference type="GO" id="GO:0003677">
    <property type="term" value="F:DNA binding"/>
    <property type="evidence" value="ECO:0007669"/>
    <property type="project" value="InterPro"/>
</dbReference>
<dbReference type="InterPro" id="IPR036515">
    <property type="entry name" value="Transposase_17_sf"/>
</dbReference>
<reference evidence="2 3" key="1">
    <citation type="submission" date="2020-08" db="EMBL/GenBank/DDBJ databases">
        <title>Genomic Encyclopedia of Type Strains, Phase III (KMG-III): the genomes of soil and plant-associated and newly described type strains.</title>
        <authorList>
            <person name="Whitman W."/>
        </authorList>
    </citation>
    <scope>NUCLEOTIDE SEQUENCE [LARGE SCALE GENOMIC DNA]</scope>
    <source>
        <strain evidence="2 3">CECT 8571</strain>
    </source>
</reference>
<accession>A0A839UIQ8</accession>
<comment type="caution">
    <text evidence="2">The sequence shown here is derived from an EMBL/GenBank/DDBJ whole genome shotgun (WGS) entry which is preliminary data.</text>
</comment>
<dbReference type="SMART" id="SM01321">
    <property type="entry name" value="Y1_Tnp"/>
    <property type="match status" value="1"/>
</dbReference>
<dbReference type="AlphaFoldDB" id="A0A839UIQ8"/>
<name>A0A839UIQ8_9GAMM</name>